<dbReference type="SUPFAM" id="SSF101386">
    <property type="entry name" value="all-alpha NTP pyrophosphatases"/>
    <property type="match status" value="1"/>
</dbReference>
<feature type="domain" description="NTP pyrophosphohydrolase MazG-like" evidence="1">
    <location>
        <begin position="28"/>
        <end position="107"/>
    </location>
</feature>
<dbReference type="CDD" id="cd11531">
    <property type="entry name" value="NTP-PPase_BsYpjD"/>
    <property type="match status" value="1"/>
</dbReference>
<dbReference type="STRING" id="872970.SAMN04488134_10167"/>
<dbReference type="RefSeq" id="WP_091493440.1">
    <property type="nucleotide sequence ID" value="NZ_FODJ01000001.1"/>
</dbReference>
<sequence length="113" mass="13091">MSNSTKTNSKEMQKRVDQFISQFEEGYFSPLAMLARFTEEIGELAREVNHVYGEKPKKQSEATNTIENELGDLMFVLLSFANSLNIDVSEAFDQAMTKIEQRDQKRWTEKESE</sequence>
<dbReference type="PIRSF" id="PIRSF029904">
    <property type="entry name" value="UCP029904_pph"/>
    <property type="match status" value="1"/>
</dbReference>
<dbReference type="InterPro" id="IPR004518">
    <property type="entry name" value="MazG-like_dom"/>
</dbReference>
<organism evidence="2 3">
    <name type="scientific">Amphibacillus marinus</name>
    <dbReference type="NCBI Taxonomy" id="872970"/>
    <lineage>
        <taxon>Bacteria</taxon>
        <taxon>Bacillati</taxon>
        <taxon>Bacillota</taxon>
        <taxon>Bacilli</taxon>
        <taxon>Bacillales</taxon>
        <taxon>Bacillaceae</taxon>
        <taxon>Amphibacillus</taxon>
    </lineage>
</organism>
<dbReference type="PANTHER" id="PTHR42692:SF1">
    <property type="entry name" value="NUCLEOTIDE PYROPHOSPHOHYDROLASE"/>
    <property type="match status" value="1"/>
</dbReference>
<evidence type="ECO:0000259" key="1">
    <source>
        <dbReference type="Pfam" id="PF03819"/>
    </source>
</evidence>
<evidence type="ECO:0000313" key="3">
    <source>
        <dbReference type="Proteomes" id="UP000199300"/>
    </source>
</evidence>
<keyword evidence="3" id="KW-1185">Reference proteome</keyword>
<dbReference type="PANTHER" id="PTHR42692">
    <property type="entry name" value="NUCLEOTIDE PYROPHOSPHOHYDROLASE"/>
    <property type="match status" value="1"/>
</dbReference>
<accession>A0A1H8GHQ4</accession>
<dbReference type="EMBL" id="FODJ01000001">
    <property type="protein sequence ID" value="SEN43284.1"/>
    <property type="molecule type" value="Genomic_DNA"/>
</dbReference>
<dbReference type="Proteomes" id="UP000199300">
    <property type="component" value="Unassembled WGS sequence"/>
</dbReference>
<gene>
    <name evidence="2" type="ORF">SAMN04488134_10167</name>
</gene>
<dbReference type="Gene3D" id="1.10.287.1080">
    <property type="entry name" value="MazG-like"/>
    <property type="match status" value="1"/>
</dbReference>
<dbReference type="AlphaFoldDB" id="A0A1H8GHQ4"/>
<proteinExistence type="predicted"/>
<name>A0A1H8GHQ4_9BACI</name>
<protein>
    <submittedName>
        <fullName evidence="2">NTP pyrophosphatase, house-cleaning of non-canonical NTPs</fullName>
    </submittedName>
</protein>
<dbReference type="Pfam" id="PF03819">
    <property type="entry name" value="MazG"/>
    <property type="match status" value="1"/>
</dbReference>
<evidence type="ECO:0000313" key="2">
    <source>
        <dbReference type="EMBL" id="SEN43284.1"/>
    </source>
</evidence>
<reference evidence="2 3" key="1">
    <citation type="submission" date="2016-10" db="EMBL/GenBank/DDBJ databases">
        <authorList>
            <person name="de Groot N.N."/>
        </authorList>
    </citation>
    <scope>NUCLEOTIDE SEQUENCE [LARGE SCALE GENOMIC DNA]</scope>
    <source>
        <strain evidence="2 3">CGMCC 1.10434</strain>
    </source>
</reference>
<dbReference type="InterPro" id="IPR012359">
    <property type="entry name" value="MazG-related_YpjD"/>
</dbReference>
<dbReference type="OrthoDB" id="9807397at2"/>
<dbReference type="InterPro" id="IPR047046">
    <property type="entry name" value="YpjD/YvdC"/>
</dbReference>